<dbReference type="Proteomes" id="UP001203297">
    <property type="component" value="Unassembled WGS sequence"/>
</dbReference>
<reference evidence="1" key="1">
    <citation type="journal article" date="2022" name="New Phytol.">
        <title>Evolutionary transition to the ectomycorrhizal habit in the genomes of a hyperdiverse lineage of mushroom-forming fungi.</title>
        <authorList>
            <person name="Looney B."/>
            <person name="Miyauchi S."/>
            <person name="Morin E."/>
            <person name="Drula E."/>
            <person name="Courty P.E."/>
            <person name="Kohler A."/>
            <person name="Kuo A."/>
            <person name="LaButti K."/>
            <person name="Pangilinan J."/>
            <person name="Lipzen A."/>
            <person name="Riley R."/>
            <person name="Andreopoulos W."/>
            <person name="He G."/>
            <person name="Johnson J."/>
            <person name="Nolan M."/>
            <person name="Tritt A."/>
            <person name="Barry K.W."/>
            <person name="Grigoriev I.V."/>
            <person name="Nagy L.G."/>
            <person name="Hibbett D."/>
            <person name="Henrissat B."/>
            <person name="Matheny P.B."/>
            <person name="Labbe J."/>
            <person name="Martin F.M."/>
        </authorList>
    </citation>
    <scope>NUCLEOTIDE SEQUENCE</scope>
    <source>
        <strain evidence="1">BPL690</strain>
    </source>
</reference>
<sequence length="127" mass="13378">MGQPLTPSSRPNVWWSRVTINGLATGMTPHTGAHSPQACHEALGRENPVYRALKVTALPSWVRAPSTLLPGSTSSVVVAFEDPDGAALVGLLAQRTLYAFGHAGAVRHWKKPPCVKKLAVPAPTPAA</sequence>
<accession>A0AAD4QKY6</accession>
<gene>
    <name evidence="1" type="ORF">B0F90DRAFT_1752228</name>
</gene>
<proteinExistence type="predicted"/>
<protein>
    <submittedName>
        <fullName evidence="1">Uncharacterized protein</fullName>
    </submittedName>
</protein>
<evidence type="ECO:0000313" key="2">
    <source>
        <dbReference type="Proteomes" id="UP001203297"/>
    </source>
</evidence>
<dbReference type="AlphaFoldDB" id="A0AAD4QKY6"/>
<dbReference type="EMBL" id="WTXG01000061">
    <property type="protein sequence ID" value="KAI0295145.1"/>
    <property type="molecule type" value="Genomic_DNA"/>
</dbReference>
<evidence type="ECO:0000313" key="1">
    <source>
        <dbReference type="EMBL" id="KAI0295145.1"/>
    </source>
</evidence>
<keyword evidence="2" id="KW-1185">Reference proteome</keyword>
<organism evidence="1 2">
    <name type="scientific">Multifurca ochricompacta</name>
    <dbReference type="NCBI Taxonomy" id="376703"/>
    <lineage>
        <taxon>Eukaryota</taxon>
        <taxon>Fungi</taxon>
        <taxon>Dikarya</taxon>
        <taxon>Basidiomycota</taxon>
        <taxon>Agaricomycotina</taxon>
        <taxon>Agaricomycetes</taxon>
        <taxon>Russulales</taxon>
        <taxon>Russulaceae</taxon>
        <taxon>Multifurca</taxon>
    </lineage>
</organism>
<comment type="caution">
    <text evidence="1">The sequence shown here is derived from an EMBL/GenBank/DDBJ whole genome shotgun (WGS) entry which is preliminary data.</text>
</comment>
<name>A0AAD4QKY6_9AGAM</name>